<feature type="region of interest" description="Disordered" evidence="2">
    <location>
        <begin position="1"/>
        <end position="21"/>
    </location>
</feature>
<dbReference type="GO" id="GO:0000976">
    <property type="term" value="F:transcription cis-regulatory region binding"/>
    <property type="evidence" value="ECO:0007669"/>
    <property type="project" value="TreeGrafter"/>
</dbReference>
<dbReference type="InterPro" id="IPR001138">
    <property type="entry name" value="Zn2Cys6_DnaBD"/>
</dbReference>
<dbReference type="OrthoDB" id="416217at2759"/>
<dbReference type="Proteomes" id="UP000094236">
    <property type="component" value="Unassembled WGS sequence"/>
</dbReference>
<dbReference type="Pfam" id="PF00172">
    <property type="entry name" value="Zn_clus"/>
    <property type="match status" value="1"/>
</dbReference>
<dbReference type="PROSITE" id="PS00463">
    <property type="entry name" value="ZN2_CY6_FUNGAL_1"/>
    <property type="match status" value="1"/>
</dbReference>
<dbReference type="GO" id="GO:0045944">
    <property type="term" value="P:positive regulation of transcription by RNA polymerase II"/>
    <property type="evidence" value="ECO:0007669"/>
    <property type="project" value="TreeGrafter"/>
</dbReference>
<evidence type="ECO:0000313" key="5">
    <source>
        <dbReference type="Proteomes" id="UP000094236"/>
    </source>
</evidence>
<evidence type="ECO:0000259" key="3">
    <source>
        <dbReference type="PROSITE" id="PS50048"/>
    </source>
</evidence>
<proteinExistence type="predicted"/>
<feature type="domain" description="Zn(2)-C6 fungal-type" evidence="3">
    <location>
        <begin position="27"/>
        <end position="55"/>
    </location>
</feature>
<sequence>MEKRGSGKTSEASKSPLMTKRKRTRNGCLTCRDRHLKCDEQQPICNNCIKSKKECLRGVRLNFLQLNKHKVARNYFNYKPLGNNVKFLDQSIVTASFYQKGIHSYKPYMYLHSKNDLKKAEVDFKKNLDVTLPPLESSHKRQKSTSRSSGNLREENSEFAKLIELSNNFNNSLAMEIDDNTGGESINFFDLFQDSFDYAQPPKGLLYFLETKEFQQDSKDGLRKKLYGEKSHKRRKKAQPEFVELKSKELGQFQDRDQKDHTSESSFGEDYYLVDSDDGESNLSESSEFTSQLLKQQKKYEGYIIHEIDDKTELLVNVNLNQPILGKLEIELYKNFSNICCFFLDMVINRVTFRKIDYTNFWSKSLVPEYILKDESLAKFLYRSSAEFIDLTRENENLITFEKKNELVEFTDNFRQKLIENFPNLPKDYKSYLSLTKVDLLNYERLIVASTLLLVGVFVKTVIQLNHSKNGKDKVDFQKLIDELTTLKQILLDPLVMNLSSSDKNSGNPSIIVEKCINSVFSIDLFTSILLNRKTIIDPFRFKNFSKIDTKEFLKIRHNDQLEFRSKYKYDDSNKAANEEDDEEDEEEEDEEDDDDDEEEDDDNDNDDEEEEEEEVEDEEDEVDEEEEGEEEEEEEENDDDEEENKESLSVPIVSEYPSLLDDTYNLATIFKILHKLNYAVKDGHPAQSDWNLILQELNIFENNLPIVFSPISIGPLKTKASQALVMVGVADVGENSPSNVYSSRPPFPKIKFTSDIGLILHIIHHSIYLLSEKYKPENRDSFFQRSNHNSKHDNQIGGIRKSYMNFRLIKWYNESIPQDKSSNVSEEIHMARRLISIFLALDEDRNTKNVDMIWLYYYWCFNLAKEFLSKDDLIELNRRMAKRPREDHGRKQNQLTTVHCT</sequence>
<keyword evidence="5" id="KW-1185">Reference proteome</keyword>
<organism evidence="4 5">
    <name type="scientific">Pachysolen tannophilus NRRL Y-2460</name>
    <dbReference type="NCBI Taxonomy" id="669874"/>
    <lineage>
        <taxon>Eukaryota</taxon>
        <taxon>Fungi</taxon>
        <taxon>Dikarya</taxon>
        <taxon>Ascomycota</taxon>
        <taxon>Saccharomycotina</taxon>
        <taxon>Pichiomycetes</taxon>
        <taxon>Pachysolenaceae</taxon>
        <taxon>Pachysolen</taxon>
    </lineage>
</organism>
<dbReference type="GO" id="GO:0005634">
    <property type="term" value="C:nucleus"/>
    <property type="evidence" value="ECO:0007669"/>
    <property type="project" value="TreeGrafter"/>
</dbReference>
<dbReference type="GO" id="GO:0008270">
    <property type="term" value="F:zinc ion binding"/>
    <property type="evidence" value="ECO:0007669"/>
    <property type="project" value="InterPro"/>
</dbReference>
<dbReference type="PROSITE" id="PS50048">
    <property type="entry name" value="ZN2_CY6_FUNGAL_2"/>
    <property type="match status" value="1"/>
</dbReference>
<feature type="compositionally biased region" description="Basic and acidic residues" evidence="2">
    <location>
        <begin position="220"/>
        <end position="230"/>
    </location>
</feature>
<accession>A0A1E4TP01</accession>
<dbReference type="CDD" id="cd00067">
    <property type="entry name" value="GAL4"/>
    <property type="match status" value="1"/>
</dbReference>
<feature type="region of interest" description="Disordered" evidence="2">
    <location>
        <begin position="220"/>
        <end position="239"/>
    </location>
</feature>
<feature type="region of interest" description="Disordered" evidence="2">
    <location>
        <begin position="571"/>
        <end position="651"/>
    </location>
</feature>
<dbReference type="InterPro" id="IPR036864">
    <property type="entry name" value="Zn2-C6_fun-type_DNA-bd_sf"/>
</dbReference>
<keyword evidence="1" id="KW-0539">Nucleus</keyword>
<gene>
    <name evidence="4" type="ORF">PACTADRAFT_36086</name>
</gene>
<reference evidence="5" key="1">
    <citation type="submission" date="2016-05" db="EMBL/GenBank/DDBJ databases">
        <title>Comparative genomics of biotechnologically important yeasts.</title>
        <authorList>
            <consortium name="DOE Joint Genome Institute"/>
            <person name="Riley R."/>
            <person name="Haridas S."/>
            <person name="Wolfe K.H."/>
            <person name="Lopes M.R."/>
            <person name="Hittinger C.T."/>
            <person name="Goker M."/>
            <person name="Salamov A."/>
            <person name="Wisecaver J."/>
            <person name="Long T.M."/>
            <person name="Aerts A.L."/>
            <person name="Barry K."/>
            <person name="Choi C."/>
            <person name="Clum A."/>
            <person name="Coughlan A.Y."/>
            <person name="Deshpande S."/>
            <person name="Douglass A.P."/>
            <person name="Hanson S.J."/>
            <person name="Klenk H.-P."/>
            <person name="Labutti K."/>
            <person name="Lapidus A."/>
            <person name="Lindquist E."/>
            <person name="Lipzen A."/>
            <person name="Meier-Kolthoff J.P."/>
            <person name="Ohm R.A."/>
            <person name="Otillar R.P."/>
            <person name="Pangilinan J."/>
            <person name="Peng Y."/>
            <person name="Rokas A."/>
            <person name="Rosa C.A."/>
            <person name="Scheuner C."/>
            <person name="Sibirny A.A."/>
            <person name="Slot J.C."/>
            <person name="Stielow J.B."/>
            <person name="Sun H."/>
            <person name="Kurtzman C.P."/>
            <person name="Blackwell M."/>
            <person name="Grigoriev I.V."/>
            <person name="Jeffries T.W."/>
        </authorList>
    </citation>
    <scope>NUCLEOTIDE SEQUENCE [LARGE SCALE GENOMIC DNA]</scope>
    <source>
        <strain evidence="5">NRRL Y-2460</strain>
    </source>
</reference>
<dbReference type="GO" id="GO:0000981">
    <property type="term" value="F:DNA-binding transcription factor activity, RNA polymerase II-specific"/>
    <property type="evidence" value="ECO:0007669"/>
    <property type="project" value="InterPro"/>
</dbReference>
<evidence type="ECO:0000256" key="1">
    <source>
        <dbReference type="ARBA" id="ARBA00023242"/>
    </source>
</evidence>
<feature type="region of interest" description="Disordered" evidence="2">
    <location>
        <begin position="135"/>
        <end position="154"/>
    </location>
</feature>
<protein>
    <recommendedName>
        <fullName evidence="3">Zn(2)-C6 fungal-type domain-containing protein</fullName>
    </recommendedName>
</protein>
<evidence type="ECO:0000313" key="4">
    <source>
        <dbReference type="EMBL" id="ODV93471.1"/>
    </source>
</evidence>
<dbReference type="SUPFAM" id="SSF57701">
    <property type="entry name" value="Zn2/Cys6 DNA-binding domain"/>
    <property type="match status" value="1"/>
</dbReference>
<dbReference type="SMART" id="SM00066">
    <property type="entry name" value="GAL4"/>
    <property type="match status" value="1"/>
</dbReference>
<dbReference type="AlphaFoldDB" id="A0A1E4TP01"/>
<feature type="compositionally biased region" description="Acidic residues" evidence="2">
    <location>
        <begin position="579"/>
        <end position="645"/>
    </location>
</feature>
<evidence type="ECO:0000256" key="2">
    <source>
        <dbReference type="SAM" id="MobiDB-lite"/>
    </source>
</evidence>
<dbReference type="Gene3D" id="4.10.240.10">
    <property type="entry name" value="Zn(2)-C6 fungal-type DNA-binding domain"/>
    <property type="match status" value="1"/>
</dbReference>
<dbReference type="PANTHER" id="PTHR37534:SF2">
    <property type="entry name" value="N-ACETYLTRANSFERASE DOMAIN-CONTAINING PROTEIN"/>
    <property type="match status" value="1"/>
</dbReference>
<name>A0A1E4TP01_PACTA</name>
<dbReference type="EMBL" id="KV454018">
    <property type="protein sequence ID" value="ODV93471.1"/>
    <property type="molecule type" value="Genomic_DNA"/>
</dbReference>
<dbReference type="PANTHER" id="PTHR37534">
    <property type="entry name" value="TRANSCRIPTIONAL ACTIVATOR PROTEIN UGA3"/>
    <property type="match status" value="1"/>
</dbReference>